<sequence length="449" mass="48047">MSPVVVGPARRTDTRRMPAPSPSLPVPTAAARPSTQHRTLANGLTVLVEPMKRVQSAAFSLMVPAGSSLDPPGKNACAALLCDLLTRGSGDLDNRGFTHALDDLGVNRGESVGASHLSVSAATVAENLPKALRIYRDLFRDPHLPEEEFAPAADGLRQSLRAIEDEPAQRVMLELRRRTYPAPWGLPTDGTLSGLDALTYADVVHLHRTAVRPNHAVLAVAGHVDPEAWFDLAAECFEDWEEKPDPPIEPGPRGPARDHLHHDGAQTHIALALPAAAYGEPGYYEAWAAAAILGGGMSSRLFTEVREKRGLCYSVSASLSGLKAGPGPDAAQEGRLFCYAGTTAERAQQTLDVLLEELTRLRDGVTKDELTRCVARAKSGLVMSQESTTARANGLARDWRHLGRVQPLSETLDAVNALTAENVSEYLATRPPAPPTALTLGPAALDWPD</sequence>
<evidence type="ECO:0000313" key="5">
    <source>
        <dbReference type="Proteomes" id="UP000318741"/>
    </source>
</evidence>
<reference evidence="4 5" key="1">
    <citation type="submission" date="2019-02" db="EMBL/GenBank/DDBJ databases">
        <title>Deep-cultivation of Planctomycetes and their phenomic and genomic characterization uncovers novel biology.</title>
        <authorList>
            <person name="Wiegand S."/>
            <person name="Jogler M."/>
            <person name="Boedeker C."/>
            <person name="Pinto D."/>
            <person name="Vollmers J."/>
            <person name="Rivas-Marin E."/>
            <person name="Kohn T."/>
            <person name="Peeters S.H."/>
            <person name="Heuer A."/>
            <person name="Rast P."/>
            <person name="Oberbeckmann S."/>
            <person name="Bunk B."/>
            <person name="Jeske O."/>
            <person name="Meyerdierks A."/>
            <person name="Storesund J.E."/>
            <person name="Kallscheuer N."/>
            <person name="Luecker S."/>
            <person name="Lage O.M."/>
            <person name="Pohl T."/>
            <person name="Merkel B.J."/>
            <person name="Hornburger P."/>
            <person name="Mueller R.-W."/>
            <person name="Bruemmer F."/>
            <person name="Labrenz M."/>
            <person name="Spormann A.M."/>
            <person name="Op den Camp H."/>
            <person name="Overmann J."/>
            <person name="Amann R."/>
            <person name="Jetten M.S.M."/>
            <person name="Mascher T."/>
            <person name="Medema M.H."/>
            <person name="Devos D.P."/>
            <person name="Kaster A.-K."/>
            <person name="Ovreas L."/>
            <person name="Rohde M."/>
            <person name="Galperin M.Y."/>
            <person name="Jogler C."/>
        </authorList>
    </citation>
    <scope>NUCLEOTIDE SEQUENCE [LARGE SCALE GENOMIC DNA]</scope>
    <source>
        <strain evidence="4 5">CA12</strain>
    </source>
</reference>
<dbReference type="InterPro" id="IPR050361">
    <property type="entry name" value="MPP/UQCRC_Complex"/>
</dbReference>
<proteinExistence type="predicted"/>
<feature type="region of interest" description="Disordered" evidence="1">
    <location>
        <begin position="242"/>
        <end position="261"/>
    </location>
</feature>
<feature type="region of interest" description="Disordered" evidence="1">
    <location>
        <begin position="1"/>
        <end position="35"/>
    </location>
</feature>
<accession>A0A517PAR4</accession>
<dbReference type="PANTHER" id="PTHR11851:SF219">
    <property type="entry name" value="HYPOTHETICAL ZINC PROTEASE"/>
    <property type="match status" value="1"/>
</dbReference>
<dbReference type="GO" id="GO:0046872">
    <property type="term" value="F:metal ion binding"/>
    <property type="evidence" value="ECO:0007669"/>
    <property type="project" value="InterPro"/>
</dbReference>
<dbReference type="InterPro" id="IPR011249">
    <property type="entry name" value="Metalloenz_LuxS/M16"/>
</dbReference>
<evidence type="ECO:0000259" key="3">
    <source>
        <dbReference type="Pfam" id="PF05193"/>
    </source>
</evidence>
<organism evidence="4 5">
    <name type="scientific">Alienimonas californiensis</name>
    <dbReference type="NCBI Taxonomy" id="2527989"/>
    <lineage>
        <taxon>Bacteria</taxon>
        <taxon>Pseudomonadati</taxon>
        <taxon>Planctomycetota</taxon>
        <taxon>Planctomycetia</taxon>
        <taxon>Planctomycetales</taxon>
        <taxon>Planctomycetaceae</taxon>
        <taxon>Alienimonas</taxon>
    </lineage>
</organism>
<feature type="domain" description="Peptidase M16 C-terminal" evidence="3">
    <location>
        <begin position="198"/>
        <end position="375"/>
    </location>
</feature>
<feature type="region of interest" description="Disordered" evidence="1">
    <location>
        <begin position="429"/>
        <end position="449"/>
    </location>
</feature>
<feature type="compositionally biased region" description="Low complexity" evidence="1">
    <location>
        <begin position="436"/>
        <end position="449"/>
    </location>
</feature>
<gene>
    <name evidence="4" type="ORF">CA12_25650</name>
</gene>
<dbReference type="AlphaFoldDB" id="A0A517PAR4"/>
<dbReference type="KEGG" id="acaf:CA12_25650"/>
<feature type="domain" description="Peptidase M16 N-terminal" evidence="2">
    <location>
        <begin position="48"/>
        <end position="180"/>
    </location>
</feature>
<dbReference type="PANTHER" id="PTHR11851">
    <property type="entry name" value="METALLOPROTEASE"/>
    <property type="match status" value="1"/>
</dbReference>
<dbReference type="InterPro" id="IPR007863">
    <property type="entry name" value="Peptidase_M16_C"/>
</dbReference>
<dbReference type="OrthoDB" id="9762085at2"/>
<dbReference type="SUPFAM" id="SSF63411">
    <property type="entry name" value="LuxS/MPP-like metallohydrolase"/>
    <property type="match status" value="2"/>
</dbReference>
<dbReference type="EMBL" id="CP036265">
    <property type="protein sequence ID" value="QDT16462.1"/>
    <property type="molecule type" value="Genomic_DNA"/>
</dbReference>
<dbReference type="Gene3D" id="3.30.830.10">
    <property type="entry name" value="Metalloenzyme, LuxS/M16 peptidase-like"/>
    <property type="match status" value="2"/>
</dbReference>
<dbReference type="Proteomes" id="UP000318741">
    <property type="component" value="Chromosome"/>
</dbReference>
<dbReference type="InterPro" id="IPR011765">
    <property type="entry name" value="Pept_M16_N"/>
</dbReference>
<evidence type="ECO:0000259" key="2">
    <source>
        <dbReference type="Pfam" id="PF00675"/>
    </source>
</evidence>
<evidence type="ECO:0000313" key="4">
    <source>
        <dbReference type="EMBL" id="QDT16462.1"/>
    </source>
</evidence>
<protein>
    <submittedName>
        <fullName evidence="4">Peptidase M16 inactive domain protein</fullName>
    </submittedName>
</protein>
<keyword evidence="5" id="KW-1185">Reference proteome</keyword>
<dbReference type="Pfam" id="PF00675">
    <property type="entry name" value="Peptidase_M16"/>
    <property type="match status" value="1"/>
</dbReference>
<name>A0A517PAR4_9PLAN</name>
<evidence type="ECO:0000256" key="1">
    <source>
        <dbReference type="SAM" id="MobiDB-lite"/>
    </source>
</evidence>
<dbReference type="Pfam" id="PF05193">
    <property type="entry name" value="Peptidase_M16_C"/>
    <property type="match status" value="1"/>
</dbReference>